<evidence type="ECO:0000313" key="2">
    <source>
        <dbReference type="Proteomes" id="UP001647509"/>
    </source>
</evidence>
<evidence type="ECO:0000313" key="1">
    <source>
        <dbReference type="EMBL" id="MBU2951993.1"/>
    </source>
</evidence>
<organism evidence="1 2">
    <name type="scientific">Pseudotamlana agarivorans</name>
    <dbReference type="NCBI Taxonomy" id="481183"/>
    <lineage>
        <taxon>Bacteria</taxon>
        <taxon>Pseudomonadati</taxon>
        <taxon>Bacteroidota</taxon>
        <taxon>Flavobacteriia</taxon>
        <taxon>Flavobacteriales</taxon>
        <taxon>Flavobacteriaceae</taxon>
        <taxon>Pseudotamlana</taxon>
    </lineage>
</organism>
<accession>A0ACC5UCC9</accession>
<protein>
    <submittedName>
        <fullName evidence="1">AMP-binding protein</fullName>
    </submittedName>
</protein>
<sequence length="469" mass="52586">MISENNSNLFELITENKNLVFIDAKGDKSFHLNEILLPVESISEQSRSLVFLYLDTNIDALAVYFSFLKSDHALVLLSDSIDIKLKENLEKEYEPTIIYDANRETPSGYQPKEVLGDVVHLELFVNENFNTEIHDNIKILLSTSGTTGSPKLVKLSADNILQNALSICDYLPINSKDVTPINLPLHYSYGLSVLHSNALLSGTIVCGLPDVLDRNFWKLLSKYGFSSIAGVPFIYEMLNRIGFLKKEYPSLKYISQAGGNLSKNIKEAFNNYCLQRDINFFVMYGQTEATARISYVPTSELKNNITSIGIPIKNGKITIDKETEELLYSGPNVFGGYATGRADLSIWEDIKELKTGDLAYKDASGFYHIKGRLKRIVKVFGNRVNLDEIEAFIKSSLNTSLLACTGIDDKIILIAHCNNTIDEPKLKKLIFETYKIQGSAIKFKFFEVLPVNKNDKIDYKAISASFLGA</sequence>
<reference evidence="1" key="1">
    <citation type="submission" date="2021-05" db="EMBL/GenBank/DDBJ databases">
        <title>Draft genomes of bacteria isolated from model marine particles.</title>
        <authorList>
            <person name="Datta M.S."/>
            <person name="Schwartzman J.A."/>
            <person name="Enke T.N."/>
            <person name="Saavedra J."/>
            <person name="Cermak N."/>
            <person name="Cordero O.X."/>
        </authorList>
    </citation>
    <scope>NUCLEOTIDE SEQUENCE</scope>
    <source>
        <strain evidence="1">I2M19</strain>
    </source>
</reference>
<dbReference type="Proteomes" id="UP001647509">
    <property type="component" value="Unassembled WGS sequence"/>
</dbReference>
<dbReference type="EMBL" id="JAHKPD010000024">
    <property type="protein sequence ID" value="MBU2951993.1"/>
    <property type="molecule type" value="Genomic_DNA"/>
</dbReference>
<comment type="caution">
    <text evidence="1">The sequence shown here is derived from an EMBL/GenBank/DDBJ whole genome shotgun (WGS) entry which is preliminary data.</text>
</comment>
<proteinExistence type="predicted"/>
<name>A0ACC5UCC9_9FLAO</name>
<keyword evidence="2" id="KW-1185">Reference proteome</keyword>
<gene>
    <name evidence="1" type="ORF">KO493_14930</name>
</gene>